<dbReference type="InterPro" id="IPR012551">
    <property type="entry name" value="DUF1707_SHOCT-like"/>
</dbReference>
<organism evidence="3 4">
    <name type="scientific">Nocardioides deserti</name>
    <dbReference type="NCBI Taxonomy" id="1588644"/>
    <lineage>
        <taxon>Bacteria</taxon>
        <taxon>Bacillati</taxon>
        <taxon>Actinomycetota</taxon>
        <taxon>Actinomycetes</taxon>
        <taxon>Propionibacteriales</taxon>
        <taxon>Nocardioidaceae</taxon>
        <taxon>Nocardioides</taxon>
    </lineage>
</organism>
<gene>
    <name evidence="3" type="ORF">H7344_08705</name>
</gene>
<keyword evidence="4" id="KW-1185">Reference proteome</keyword>
<feature type="compositionally biased region" description="Basic and acidic residues" evidence="1">
    <location>
        <begin position="13"/>
        <end position="22"/>
    </location>
</feature>
<feature type="compositionally biased region" description="Pro residues" evidence="1">
    <location>
        <begin position="1"/>
        <end position="12"/>
    </location>
</feature>
<name>A0ABR6U983_9ACTN</name>
<sequence>MEGSPVPGPPDPARLRVSDADRHRTAEVLREAAGEGRLDLDELAERLEAAYAAKVYADLVPLLADLPHAPGAAPAVPTAGVPAPAPAPVAGGVPVPAQRHDLSVAIMSGCERRGVWEVGATHQAYAVMGGVEIDLREAVFTSRETVISCGAFWAGIDIIVNERTQVVVDGIGIMGAFEHGRDTVEARIDADSPVVRVKGVALMAGVTVTRKGPRKPRRRLRGGPDNPQLS</sequence>
<reference evidence="3 4" key="1">
    <citation type="submission" date="2020-08" db="EMBL/GenBank/DDBJ databases">
        <title>novel species in genus Nocardioides.</title>
        <authorList>
            <person name="Zhang G."/>
        </authorList>
    </citation>
    <scope>NUCLEOTIDE SEQUENCE [LARGE SCALE GENOMIC DNA]</scope>
    <source>
        <strain evidence="3 4">SC8A-24</strain>
    </source>
</reference>
<dbReference type="RefSeq" id="WP_186345628.1">
    <property type="nucleotide sequence ID" value="NZ_BMMR01000001.1"/>
</dbReference>
<dbReference type="PANTHER" id="PTHR40763">
    <property type="entry name" value="MEMBRANE PROTEIN-RELATED"/>
    <property type="match status" value="1"/>
</dbReference>
<comment type="caution">
    <text evidence="3">The sequence shown here is derived from an EMBL/GenBank/DDBJ whole genome shotgun (WGS) entry which is preliminary data.</text>
</comment>
<evidence type="ECO:0000256" key="1">
    <source>
        <dbReference type="SAM" id="MobiDB-lite"/>
    </source>
</evidence>
<dbReference type="Pfam" id="PF08044">
    <property type="entry name" value="DUF1707"/>
    <property type="match status" value="1"/>
</dbReference>
<feature type="region of interest" description="Disordered" evidence="1">
    <location>
        <begin position="1"/>
        <end position="22"/>
    </location>
</feature>
<protein>
    <submittedName>
        <fullName evidence="3">DUF1707 and DUF2154 domain-containing protein</fullName>
    </submittedName>
</protein>
<feature type="compositionally biased region" description="Basic residues" evidence="1">
    <location>
        <begin position="211"/>
        <end position="221"/>
    </location>
</feature>
<evidence type="ECO:0000259" key="2">
    <source>
        <dbReference type="Pfam" id="PF08044"/>
    </source>
</evidence>
<feature type="domain" description="DUF1707" evidence="2">
    <location>
        <begin position="15"/>
        <end position="67"/>
    </location>
</feature>
<dbReference type="Proteomes" id="UP000604001">
    <property type="component" value="Unassembled WGS sequence"/>
</dbReference>
<dbReference type="EMBL" id="JACMYC010000004">
    <property type="protein sequence ID" value="MBC2960371.1"/>
    <property type="molecule type" value="Genomic_DNA"/>
</dbReference>
<evidence type="ECO:0000313" key="3">
    <source>
        <dbReference type="EMBL" id="MBC2960371.1"/>
    </source>
</evidence>
<accession>A0ABR6U983</accession>
<evidence type="ECO:0000313" key="4">
    <source>
        <dbReference type="Proteomes" id="UP000604001"/>
    </source>
</evidence>
<proteinExistence type="predicted"/>
<feature type="region of interest" description="Disordered" evidence="1">
    <location>
        <begin position="210"/>
        <end position="230"/>
    </location>
</feature>
<dbReference type="PANTHER" id="PTHR40763:SF4">
    <property type="entry name" value="DUF1707 DOMAIN-CONTAINING PROTEIN"/>
    <property type="match status" value="1"/>
</dbReference>